<dbReference type="RefSeq" id="WP_398718707.1">
    <property type="nucleotide sequence ID" value="NZ_JBIRWE010000007.1"/>
</dbReference>
<reference evidence="2 3" key="1">
    <citation type="submission" date="2024-10" db="EMBL/GenBank/DDBJ databases">
        <title>The Natural Products Discovery Center: Release of the First 8490 Sequenced Strains for Exploring Actinobacteria Biosynthetic Diversity.</title>
        <authorList>
            <person name="Kalkreuter E."/>
            <person name="Kautsar S.A."/>
            <person name="Yang D."/>
            <person name="Bader C.D."/>
            <person name="Teijaro C.N."/>
            <person name="Fluegel L."/>
            <person name="Davis C.M."/>
            <person name="Simpson J.R."/>
            <person name="Lauterbach L."/>
            <person name="Steele A.D."/>
            <person name="Gui C."/>
            <person name="Meng S."/>
            <person name="Li G."/>
            <person name="Viehrig K."/>
            <person name="Ye F."/>
            <person name="Su P."/>
            <person name="Kiefer A.F."/>
            <person name="Nichols A."/>
            <person name="Cepeda A.J."/>
            <person name="Yan W."/>
            <person name="Fan B."/>
            <person name="Jiang Y."/>
            <person name="Adhikari A."/>
            <person name="Zheng C.-J."/>
            <person name="Schuster L."/>
            <person name="Cowan T.M."/>
            <person name="Smanski M.J."/>
            <person name="Chevrette M.G."/>
            <person name="De Carvalho L.P.S."/>
            <person name="Shen B."/>
        </authorList>
    </citation>
    <scope>NUCLEOTIDE SEQUENCE [LARGE SCALE GENOMIC DNA]</scope>
    <source>
        <strain evidence="2 3">NPDC020327</strain>
    </source>
</reference>
<dbReference type="InterPro" id="IPR045596">
    <property type="entry name" value="DUF6459"/>
</dbReference>
<proteinExistence type="predicted"/>
<comment type="caution">
    <text evidence="2">The sequence shown here is derived from an EMBL/GenBank/DDBJ whole genome shotgun (WGS) entry which is preliminary data.</text>
</comment>
<dbReference type="Proteomes" id="UP001611548">
    <property type="component" value="Unassembled WGS sequence"/>
</dbReference>
<dbReference type="EMBL" id="JBIRWE010000007">
    <property type="protein sequence ID" value="MFI1965949.1"/>
    <property type="molecule type" value="Genomic_DNA"/>
</dbReference>
<feature type="region of interest" description="Disordered" evidence="1">
    <location>
        <begin position="1"/>
        <end position="59"/>
    </location>
</feature>
<dbReference type="Pfam" id="PF20060">
    <property type="entry name" value="DUF6459"/>
    <property type="match status" value="1"/>
</dbReference>
<evidence type="ECO:0000313" key="3">
    <source>
        <dbReference type="Proteomes" id="UP001611548"/>
    </source>
</evidence>
<feature type="compositionally biased region" description="Low complexity" evidence="1">
    <location>
        <begin position="1"/>
        <end position="10"/>
    </location>
</feature>
<accession>A0ABW7UTK5</accession>
<feature type="compositionally biased region" description="Low complexity" evidence="1">
    <location>
        <begin position="22"/>
        <end position="34"/>
    </location>
</feature>
<gene>
    <name evidence="2" type="ORF">ACH429_17875</name>
</gene>
<keyword evidence="3" id="KW-1185">Reference proteome</keyword>
<protein>
    <submittedName>
        <fullName evidence="2">Rv3235 family protein</fullName>
    </submittedName>
</protein>
<feature type="compositionally biased region" description="Low complexity" evidence="1">
    <location>
        <begin position="50"/>
        <end position="59"/>
    </location>
</feature>
<evidence type="ECO:0000256" key="1">
    <source>
        <dbReference type="SAM" id="MobiDB-lite"/>
    </source>
</evidence>
<name>A0ABW7UTK5_9ACTN</name>
<evidence type="ECO:0000313" key="2">
    <source>
        <dbReference type="EMBL" id="MFI1965949.1"/>
    </source>
</evidence>
<organism evidence="2 3">
    <name type="scientific">Streptomyces pathocidini</name>
    <dbReference type="NCBI Taxonomy" id="1650571"/>
    <lineage>
        <taxon>Bacteria</taxon>
        <taxon>Bacillati</taxon>
        <taxon>Actinomycetota</taxon>
        <taxon>Actinomycetes</taxon>
        <taxon>Kitasatosporales</taxon>
        <taxon>Streptomycetaceae</taxon>
        <taxon>Streptomyces</taxon>
    </lineage>
</organism>
<sequence>MAEAATTPADRTTRPRGRSTTRRTGPPARRTGPPARRDPRGPGRVGGAAGRANGPGATGAITTRQHQLAEPRHWFAQRLLLVLSGRKPVHWMLGHTVGAAYDQLVRLAPPIPLGPPGAERVAPVVARCDEYRPEPRVIEAFARIRYGDRLRALAFRLEQAQDNRWRCSAIELG</sequence>